<evidence type="ECO:0000256" key="4">
    <source>
        <dbReference type="SAM" id="MobiDB-lite"/>
    </source>
</evidence>
<dbReference type="Pfam" id="PF24883">
    <property type="entry name" value="NPHP3_N"/>
    <property type="match status" value="1"/>
</dbReference>
<feature type="repeat" description="ANK" evidence="3">
    <location>
        <begin position="1572"/>
        <end position="1604"/>
    </location>
</feature>
<dbReference type="PANTHER" id="PTHR24123:SF33">
    <property type="entry name" value="PROTEIN HOS4"/>
    <property type="match status" value="1"/>
</dbReference>
<keyword evidence="1" id="KW-0677">Repeat</keyword>
<dbReference type="SUPFAM" id="SSF48403">
    <property type="entry name" value="Ankyrin repeat"/>
    <property type="match status" value="4"/>
</dbReference>
<comment type="caution">
    <text evidence="6">The sequence shown here is derived from an EMBL/GenBank/DDBJ whole genome shotgun (WGS) entry which is preliminary data.</text>
</comment>
<feature type="domain" description="Nephrocystin 3-like N-terminal" evidence="5">
    <location>
        <begin position="212"/>
        <end position="374"/>
    </location>
</feature>
<feature type="non-terminal residue" evidence="6">
    <location>
        <position position="2214"/>
    </location>
</feature>
<feature type="repeat" description="ANK" evidence="3">
    <location>
        <begin position="972"/>
        <end position="1004"/>
    </location>
</feature>
<dbReference type="STRING" id="1325734.A0A428Q676"/>
<evidence type="ECO:0000256" key="3">
    <source>
        <dbReference type="PROSITE-ProRule" id="PRU00023"/>
    </source>
</evidence>
<dbReference type="Pfam" id="PF12796">
    <property type="entry name" value="Ank_2"/>
    <property type="match status" value="3"/>
</dbReference>
<name>A0A428Q676_9HYPO</name>
<dbReference type="InterPro" id="IPR056884">
    <property type="entry name" value="NPHP3-like_N"/>
</dbReference>
<feature type="region of interest" description="Disordered" evidence="4">
    <location>
        <begin position="2192"/>
        <end position="2214"/>
    </location>
</feature>
<protein>
    <recommendedName>
        <fullName evidence="5">Nephrocystin 3-like N-terminal domain-containing protein</fullName>
    </recommendedName>
</protein>
<dbReference type="Pfam" id="PF00023">
    <property type="entry name" value="Ank"/>
    <property type="match status" value="1"/>
</dbReference>
<dbReference type="SUPFAM" id="SSF52540">
    <property type="entry name" value="P-loop containing nucleoside triphosphate hydrolases"/>
    <property type="match status" value="1"/>
</dbReference>
<dbReference type="Gene3D" id="3.40.50.300">
    <property type="entry name" value="P-loop containing nucleotide triphosphate hydrolases"/>
    <property type="match status" value="1"/>
</dbReference>
<dbReference type="Proteomes" id="UP000288168">
    <property type="component" value="Unassembled WGS sequence"/>
</dbReference>
<evidence type="ECO:0000313" key="6">
    <source>
        <dbReference type="EMBL" id="RSL60781.1"/>
    </source>
</evidence>
<sequence length="2214" mass="247248">MDPLSISASIAGLVALADLVFRYSTKFLKGARNEAEDISHEVKNLSLILHNLSHVAFELEETQSSDGTQQTSNLKPQHLHDCQQLLRRLEKGLIQTRLNLGSTSRIERLQSRLAWPFSSSDTKDILHDMRRHKQTIELALKADSLNNLRLLISRQSESNSKISNMQETVNKIYDIQTSIRVDEKRKQVLEFFIKASPSSELDTNRNLRHNLTGLWLTEGPEFEEWYTKPGSKVWCSGIPGAGKSVLAAAMIDECLQRNAANPYFFCVYRDENTQDPVTILSSLCSQLARQDEKAFLVLEEYYHELTSDRQLQSGPSTKKLTKVLRRMCSSIDRVYIIVDGLDECGKQVEESVESLAALLPYPDDETLNLALLSRDEVRIREIVGSQFQHIEIEAHTEDVQLYVASELKQRIESKKLRLQDLALKDLIMTRLVDGAKGMFRWVACQLDALCKLRRDRDRRKALKKLPPTLFDTYERILAGINDSLEENKQLVQRTLLLISSPYHAHLSLRQICEAISLSDDEEELLDEDIVDGDDIIRLCGSLIRKRKMSSWSGEVGIEFSHFSVQEYLQGPCLEHPTLSAYGVSREKACSLLASLCLDYLTLKNHEQLPIPTGDAEDEALNAMDERDLQRPFYRHAATLWPFYVSEGGNGCCLGRIHNLFQLPKTPSFCLWATTLAAHSKSMDLEYWYIDAMEWFENPSFSNNAMFCNPFHVLRPDFTPLHMAAILGMPDLCDHLLKQGADINVRGKFGTPLHCAIAGLGIFTFAETLRESSGLEGWEWFKWANSINKVGQLLGRRQPCQVLLKAEANPHLCFIDDQKKTCSSLSLAAMSLCDEYGLDTALELIKAGVTIGEEDLVHFQDQYPYVGPELPHHHDEWVGKEIVVSLLSALSPPDQETKGTPRSRLYTETYTWATRIGIKDLDQLSKIQPTAGFSDDEIINLISGWIESNNCLELGRFLQSSRSELVKSNFDCIGGGSLNLAIDHDSLDVLKLLLEHGLDANIVDQAGQTPAHCCWRADSLRMLLEHGASMIVPDMAQETIWHDAAGKGDMEILDFLVGLDVRQEALQMFSLKNETPICSALNNGKKDAVLLLLKHCDSKAFWKSGNSIYRAAAKIGSATILQHLLDVDIEVDGMDNITGNPLHYLPTDAPIECIQILNDLFPLDQRRKKDLKTPLESLLLRTVNEERKLDRQLLEVMLPGAAVSNSKEASILWSFLGLELIRSAISRNNPGTWTWIMDCVSAFITLGIMAKYEEEREESALLPFMSAVTLTFGNVYQMVLEVSEQPRAHSHWSSISDMMQHVMGQSRHWDSVVGKPEATRLLSLAILHNDAEMVSLLIDKGVDMHSRCDGLSPFEFACFPKVQIGERSFALLLKHANPEKMTQGNELFKGCGPLHFCAGWKGPRCGCDWKLEQLLVAGFDPNSPLSAACGSPLAFHISRGVISTAEMLLEAGADPWARGPYPFDAALEAVRHGCRSILEKIAATNRQTPCWDRTWVHVSDNQKIPGGNALHLAALNGSTHCLEFYISRGLLSDLECCGDSPGTPMHHAAYFGRSSTIKFLKTHGGNINAKDRSGLTPLHLAARQRQLGAAKTLIKLGAEHQLCNRGCTPLVYAYANGDTTMVEAIQSSSKEPQESSSTIKSPGKLRLLAEAMRNAILRSDVAACERIQAMGCPIDVEIHSYQAVTPLAVAICHQQDVAIVQWLIDSGATVSTVFPQPHQGQYSTALEAAVSRPIFNSLLHKLLNRFLEEGGSFLDMDRSPLHLAVDNNNIEGLRILLDWLRNTYDSSELNLYGSSRIVETSSSQRETLSAFVNQQDAQYLETPLHVAASENNLEACTVLINGGANIEETNHRNETPLHIAAEHGSLQVAKHLLDCGARTNPLDAWAETPLMSAYRESQWELVDLLAPYCKDMMSTNHVGENGLHFMTMNGLGSARNGASLETFSRCLEQGASLYLRSNDGVAPVHLILASQSAHHLRFLLNRDHRFLRPQETAHWPDEWFLFDIDNLAAISKNLRLVQPFLSKHELCKISGVAETGNHSLLCRAACRGSVQVIESLLALGVDMIEHQCNDHGTPLIAAISRSHLKAVKCLVRNGATAVYGLCQPSDFEVSVRNPDFVIREWLFVGRYLERMRISNVTAETSGKIESWAGVRTARVALKWEWKRRREESIWEYACRRQGILKELRGKIIRCHGEDDSGDDASGDASDNAMDEESSG</sequence>
<dbReference type="InterPro" id="IPR002110">
    <property type="entry name" value="Ankyrin_rpt"/>
</dbReference>
<dbReference type="PROSITE" id="PS50088">
    <property type="entry name" value="ANK_REPEAT"/>
    <property type="match status" value="6"/>
</dbReference>
<feature type="repeat" description="ANK" evidence="3">
    <location>
        <begin position="1818"/>
        <end position="1850"/>
    </location>
</feature>
<organism evidence="6 7">
    <name type="scientific">Fusarium duplospermum</name>
    <dbReference type="NCBI Taxonomy" id="1325734"/>
    <lineage>
        <taxon>Eukaryota</taxon>
        <taxon>Fungi</taxon>
        <taxon>Dikarya</taxon>
        <taxon>Ascomycota</taxon>
        <taxon>Pezizomycotina</taxon>
        <taxon>Sordariomycetes</taxon>
        <taxon>Hypocreomycetidae</taxon>
        <taxon>Hypocreales</taxon>
        <taxon>Nectriaceae</taxon>
        <taxon>Fusarium</taxon>
        <taxon>Fusarium solani species complex</taxon>
    </lineage>
</organism>
<feature type="repeat" description="ANK" evidence="3">
    <location>
        <begin position="1539"/>
        <end position="1571"/>
    </location>
</feature>
<accession>A0A428Q676</accession>
<dbReference type="Gene3D" id="1.25.40.20">
    <property type="entry name" value="Ankyrin repeat-containing domain"/>
    <property type="match status" value="6"/>
</dbReference>
<reference evidence="6 7" key="1">
    <citation type="submission" date="2017-06" db="EMBL/GenBank/DDBJ databases">
        <title>Comparative genomic analysis of Ambrosia Fusariam Clade fungi.</title>
        <authorList>
            <person name="Stajich J.E."/>
            <person name="Carrillo J."/>
            <person name="Kijimoto T."/>
            <person name="Eskalen A."/>
            <person name="O'Donnell K."/>
            <person name="Kasson M."/>
        </authorList>
    </citation>
    <scope>NUCLEOTIDE SEQUENCE [LARGE SCALE GENOMIC DNA]</scope>
    <source>
        <strain evidence="6 7">NRRL62584</strain>
    </source>
</reference>
<keyword evidence="2 3" id="KW-0040">ANK repeat</keyword>
<dbReference type="PANTHER" id="PTHR24123">
    <property type="entry name" value="ANKYRIN REPEAT-CONTAINING"/>
    <property type="match status" value="1"/>
</dbReference>
<feature type="repeat" description="ANK" evidence="3">
    <location>
        <begin position="715"/>
        <end position="747"/>
    </location>
</feature>
<evidence type="ECO:0000256" key="2">
    <source>
        <dbReference type="ARBA" id="ARBA00023043"/>
    </source>
</evidence>
<dbReference type="SMART" id="SM00248">
    <property type="entry name" value="ANK"/>
    <property type="match status" value="20"/>
</dbReference>
<keyword evidence="7" id="KW-1185">Reference proteome</keyword>
<dbReference type="EMBL" id="NKCI01000056">
    <property type="protein sequence ID" value="RSL60781.1"/>
    <property type="molecule type" value="Genomic_DNA"/>
</dbReference>
<evidence type="ECO:0000259" key="5">
    <source>
        <dbReference type="Pfam" id="PF24883"/>
    </source>
</evidence>
<gene>
    <name evidence="6" type="ORF">CEP54_006626</name>
</gene>
<dbReference type="InterPro" id="IPR027417">
    <property type="entry name" value="P-loop_NTPase"/>
</dbReference>
<dbReference type="InterPro" id="IPR051165">
    <property type="entry name" value="Multifunctional_ANK_Repeat"/>
</dbReference>
<feature type="repeat" description="ANK" evidence="3">
    <location>
        <begin position="1851"/>
        <end position="1883"/>
    </location>
</feature>
<dbReference type="InterPro" id="IPR036770">
    <property type="entry name" value="Ankyrin_rpt-contain_sf"/>
</dbReference>
<dbReference type="PROSITE" id="PS50297">
    <property type="entry name" value="ANK_REP_REGION"/>
    <property type="match status" value="6"/>
</dbReference>
<proteinExistence type="predicted"/>
<evidence type="ECO:0000256" key="1">
    <source>
        <dbReference type="ARBA" id="ARBA00022737"/>
    </source>
</evidence>
<evidence type="ECO:0000313" key="7">
    <source>
        <dbReference type="Proteomes" id="UP000288168"/>
    </source>
</evidence>
<dbReference type="OrthoDB" id="194358at2759"/>